<protein>
    <submittedName>
        <fullName evidence="2">Uncharacterized protein</fullName>
    </submittedName>
</protein>
<proteinExistence type="predicted"/>
<dbReference type="EMBL" id="ML978132">
    <property type="protein sequence ID" value="KAF2095179.1"/>
    <property type="molecule type" value="Genomic_DNA"/>
</dbReference>
<feature type="compositionally biased region" description="Low complexity" evidence="1">
    <location>
        <begin position="79"/>
        <end position="89"/>
    </location>
</feature>
<dbReference type="AlphaFoldDB" id="A0A9P4IA40"/>
<feature type="region of interest" description="Disordered" evidence="1">
    <location>
        <begin position="1"/>
        <end position="144"/>
    </location>
</feature>
<evidence type="ECO:0000313" key="2">
    <source>
        <dbReference type="EMBL" id="KAF2095179.1"/>
    </source>
</evidence>
<reference evidence="2" key="1">
    <citation type="journal article" date="2020" name="Stud. Mycol.">
        <title>101 Dothideomycetes genomes: a test case for predicting lifestyles and emergence of pathogens.</title>
        <authorList>
            <person name="Haridas S."/>
            <person name="Albert R."/>
            <person name="Binder M."/>
            <person name="Bloem J."/>
            <person name="Labutti K."/>
            <person name="Salamov A."/>
            <person name="Andreopoulos B."/>
            <person name="Baker S."/>
            <person name="Barry K."/>
            <person name="Bills G."/>
            <person name="Bluhm B."/>
            <person name="Cannon C."/>
            <person name="Castanera R."/>
            <person name="Culley D."/>
            <person name="Daum C."/>
            <person name="Ezra D."/>
            <person name="Gonzalez J."/>
            <person name="Henrissat B."/>
            <person name="Kuo A."/>
            <person name="Liang C."/>
            <person name="Lipzen A."/>
            <person name="Lutzoni F."/>
            <person name="Magnuson J."/>
            <person name="Mondo S."/>
            <person name="Nolan M."/>
            <person name="Ohm R."/>
            <person name="Pangilinan J."/>
            <person name="Park H.-J."/>
            <person name="Ramirez L."/>
            <person name="Alfaro M."/>
            <person name="Sun H."/>
            <person name="Tritt A."/>
            <person name="Yoshinaga Y."/>
            <person name="Zwiers L.-H."/>
            <person name="Turgeon B."/>
            <person name="Goodwin S."/>
            <person name="Spatafora J."/>
            <person name="Crous P."/>
            <person name="Grigoriev I."/>
        </authorList>
    </citation>
    <scope>NUCLEOTIDE SEQUENCE</scope>
    <source>
        <strain evidence="2">CBS 133067</strain>
    </source>
</reference>
<dbReference type="Proteomes" id="UP000799772">
    <property type="component" value="Unassembled WGS sequence"/>
</dbReference>
<comment type="caution">
    <text evidence="2">The sequence shown here is derived from an EMBL/GenBank/DDBJ whole genome shotgun (WGS) entry which is preliminary data.</text>
</comment>
<evidence type="ECO:0000256" key="1">
    <source>
        <dbReference type="SAM" id="MobiDB-lite"/>
    </source>
</evidence>
<keyword evidence="3" id="KW-1185">Reference proteome</keyword>
<feature type="compositionally biased region" description="Polar residues" evidence="1">
    <location>
        <begin position="7"/>
        <end position="17"/>
    </location>
</feature>
<organism evidence="2 3">
    <name type="scientific">Rhizodiscina lignyota</name>
    <dbReference type="NCBI Taxonomy" id="1504668"/>
    <lineage>
        <taxon>Eukaryota</taxon>
        <taxon>Fungi</taxon>
        <taxon>Dikarya</taxon>
        <taxon>Ascomycota</taxon>
        <taxon>Pezizomycotina</taxon>
        <taxon>Dothideomycetes</taxon>
        <taxon>Pleosporomycetidae</taxon>
        <taxon>Aulographales</taxon>
        <taxon>Rhizodiscinaceae</taxon>
        <taxon>Rhizodiscina</taxon>
    </lineage>
</organism>
<sequence length="192" mass="20904">MFESIANLVTLSTSPRRNTWAEKSYFPPPVDTTMSNQVNYNGATSPTAPRNQRRHPSFPTNPVPPSISQQSYSATRTPSVSSASSSQAQGMLSKMASNSPPGSRLMTPAMTPFPSPADESAPYASAGLGMSPPTSDARRPGMERSLPAELRGMQYERYGQPTAEVLKLDRAARDFYETLVNMSYTGLEYGRQ</sequence>
<feature type="compositionally biased region" description="Polar residues" evidence="1">
    <location>
        <begin position="66"/>
        <end position="78"/>
    </location>
</feature>
<feature type="compositionally biased region" description="Polar residues" evidence="1">
    <location>
        <begin position="32"/>
        <end position="50"/>
    </location>
</feature>
<evidence type="ECO:0000313" key="3">
    <source>
        <dbReference type="Proteomes" id="UP000799772"/>
    </source>
</evidence>
<name>A0A9P4IA40_9PEZI</name>
<accession>A0A9P4IA40</accession>
<gene>
    <name evidence="2" type="ORF">NA57DRAFT_59920</name>
</gene>